<keyword evidence="1" id="KW-0812">Transmembrane</keyword>
<keyword evidence="1" id="KW-0472">Membrane</keyword>
<dbReference type="Proteomes" id="UP001218364">
    <property type="component" value="Unassembled WGS sequence"/>
</dbReference>
<proteinExistence type="predicted"/>
<protein>
    <submittedName>
        <fullName evidence="2">Uncharacterized protein</fullName>
    </submittedName>
</protein>
<keyword evidence="4" id="KW-1185">Reference proteome</keyword>
<dbReference type="Proteomes" id="UP000092565">
    <property type="component" value="Chromosome"/>
</dbReference>
<evidence type="ECO:0000313" key="3">
    <source>
        <dbReference type="EMBL" id="MDE4165562.1"/>
    </source>
</evidence>
<evidence type="ECO:0000313" key="4">
    <source>
        <dbReference type="Proteomes" id="UP000092565"/>
    </source>
</evidence>
<organism evidence="2 4">
    <name type="scientific">Phaeobacter gallaeciensis</name>
    <dbReference type="NCBI Taxonomy" id="60890"/>
    <lineage>
        <taxon>Bacteria</taxon>
        <taxon>Pseudomonadati</taxon>
        <taxon>Pseudomonadota</taxon>
        <taxon>Alphaproteobacteria</taxon>
        <taxon>Rhodobacterales</taxon>
        <taxon>Roseobacteraceae</taxon>
        <taxon>Phaeobacter</taxon>
    </lineage>
</organism>
<feature type="transmembrane region" description="Helical" evidence="1">
    <location>
        <begin position="93"/>
        <end position="115"/>
    </location>
</feature>
<accession>A0A1B0ZN55</accession>
<evidence type="ECO:0000313" key="5">
    <source>
        <dbReference type="Proteomes" id="UP001218364"/>
    </source>
</evidence>
<evidence type="ECO:0000313" key="2">
    <source>
        <dbReference type="EMBL" id="ANP35538.1"/>
    </source>
</evidence>
<dbReference type="EMBL" id="JARCJK010000003">
    <property type="protein sequence ID" value="MDE4165562.1"/>
    <property type="molecule type" value="Genomic_DNA"/>
</dbReference>
<sequence>MSQTVLEEIEEIRSLLAERTQASGDLPLALRKARRQLPRRIYRQGMRLAEALPLLEHPKLSLTLDQAALHGASREVTAHLRSINLAERRKDRLLQMLGSMAFSLLAVVALLILVLRWRGFV</sequence>
<dbReference type="OrthoDB" id="7874312at2"/>
<gene>
    <name evidence="2" type="ORF">JL2886_00611</name>
    <name evidence="3" type="ORF">PXK24_07635</name>
</gene>
<keyword evidence="1" id="KW-1133">Transmembrane helix</keyword>
<dbReference type="AlphaFoldDB" id="A0A1B0ZN55"/>
<dbReference type="PATRIC" id="fig|60890.4.peg.593"/>
<dbReference type="EMBL" id="CP015124">
    <property type="protein sequence ID" value="ANP35538.1"/>
    <property type="molecule type" value="Genomic_DNA"/>
</dbReference>
<reference evidence="3 5" key="2">
    <citation type="submission" date="2023-02" db="EMBL/GenBank/DDBJ databases">
        <title>Population genomics of bacteria associated with diatom.</title>
        <authorList>
            <person name="Xie J."/>
            <person name="Wang H."/>
        </authorList>
    </citation>
    <scope>NUCLEOTIDE SEQUENCE [LARGE SCALE GENOMIC DNA]</scope>
    <source>
        <strain evidence="3 5">PT47_8</strain>
    </source>
</reference>
<name>A0A1B0ZN55_9RHOB</name>
<reference evidence="2 4" key="1">
    <citation type="submission" date="2016-04" db="EMBL/GenBank/DDBJ databases">
        <authorList>
            <person name="Evans L.H."/>
            <person name="Alamgir A."/>
            <person name="Owens N."/>
            <person name="Weber N.D."/>
            <person name="Virtaneva K."/>
            <person name="Barbian K."/>
            <person name="Babar A."/>
            <person name="Rosenke K."/>
        </authorList>
    </citation>
    <scope>NUCLEOTIDE SEQUENCE [LARGE SCALE GENOMIC DNA]</scope>
    <source>
        <strain evidence="2 4">JL2886</strain>
    </source>
</reference>
<evidence type="ECO:0000256" key="1">
    <source>
        <dbReference type="SAM" id="Phobius"/>
    </source>
</evidence>
<dbReference type="RefSeq" id="WP_065270651.1">
    <property type="nucleotide sequence ID" value="NZ_CP015124.1"/>
</dbReference>